<reference evidence="1 2" key="1">
    <citation type="submission" date="2017-10" db="EMBL/GenBank/DDBJ databases">
        <title>Comparative genomics between pathogenic Norcardia.</title>
        <authorList>
            <person name="Zeng L."/>
        </authorList>
    </citation>
    <scope>NUCLEOTIDE SEQUENCE [LARGE SCALE GENOMIC DNA]</scope>
    <source>
        <strain evidence="1 2">NC_YFY_NT001</strain>
    </source>
</reference>
<dbReference type="EMBL" id="CP023778">
    <property type="protein sequence ID" value="ATL71170.1"/>
    <property type="molecule type" value="Genomic_DNA"/>
</dbReference>
<evidence type="ECO:0000313" key="2">
    <source>
        <dbReference type="Proteomes" id="UP000221961"/>
    </source>
</evidence>
<dbReference type="AlphaFoldDB" id="A0A291RV56"/>
<dbReference type="KEGG" id="ntp:CRH09_38360"/>
<proteinExistence type="predicted"/>
<evidence type="ECO:0000313" key="1">
    <source>
        <dbReference type="EMBL" id="ATL71170.1"/>
    </source>
</evidence>
<sequence>MLLATDDHDAAGVQRSTTRYVVTIGADCELDAAGARGLVATLIKALAITDELDPYDDDWLIRHKRGSER</sequence>
<accession>A0A291RV56</accession>
<protein>
    <submittedName>
        <fullName evidence="1">Uncharacterized protein</fullName>
    </submittedName>
</protein>
<dbReference type="Proteomes" id="UP000221961">
    <property type="component" value="Chromosome"/>
</dbReference>
<organism evidence="1 2">
    <name type="scientific">Nocardia terpenica</name>
    <dbReference type="NCBI Taxonomy" id="455432"/>
    <lineage>
        <taxon>Bacteria</taxon>
        <taxon>Bacillati</taxon>
        <taxon>Actinomycetota</taxon>
        <taxon>Actinomycetes</taxon>
        <taxon>Mycobacteriales</taxon>
        <taxon>Nocardiaceae</taxon>
        <taxon>Nocardia</taxon>
    </lineage>
</organism>
<name>A0A291RV56_9NOCA</name>
<gene>
    <name evidence="1" type="ORF">CRH09_38360</name>
</gene>